<dbReference type="InterPro" id="IPR011820">
    <property type="entry name" value="IlvA"/>
</dbReference>
<keyword evidence="10 12" id="KW-0100">Branched-chain amino acid biosynthesis</keyword>
<dbReference type="SUPFAM" id="SSF55021">
    <property type="entry name" value="ACT-like"/>
    <property type="match status" value="1"/>
</dbReference>
<dbReference type="GO" id="GO:0009097">
    <property type="term" value="P:isoleucine biosynthetic process"/>
    <property type="evidence" value="ECO:0007669"/>
    <property type="project" value="UniProtKB-UniRule"/>
</dbReference>
<dbReference type="Pfam" id="PF00291">
    <property type="entry name" value="PALP"/>
    <property type="match status" value="1"/>
</dbReference>
<dbReference type="FunFam" id="3.40.1020.10:FF:000002">
    <property type="entry name" value="L-threonine dehydratase"/>
    <property type="match status" value="1"/>
</dbReference>
<evidence type="ECO:0000256" key="4">
    <source>
        <dbReference type="ARBA" id="ARBA00010869"/>
    </source>
</evidence>
<proteinExistence type="inferred from homology"/>
<accession>A0A1G8T6U3</accession>
<dbReference type="STRING" id="86666.SAMN04490247_1713"/>
<comment type="catalytic activity">
    <reaction evidence="1 12">
        <text>L-threonine = 2-oxobutanoate + NH4(+)</text>
        <dbReference type="Rhea" id="RHEA:22108"/>
        <dbReference type="ChEBI" id="CHEBI:16763"/>
        <dbReference type="ChEBI" id="CHEBI:28938"/>
        <dbReference type="ChEBI" id="CHEBI:57926"/>
        <dbReference type="EC" id="4.3.1.19"/>
    </reaction>
</comment>
<dbReference type="GO" id="GO:0004794">
    <property type="term" value="F:threonine deaminase activity"/>
    <property type="evidence" value="ECO:0007669"/>
    <property type="project" value="UniProtKB-UniRule"/>
</dbReference>
<dbReference type="InterPro" id="IPR050147">
    <property type="entry name" value="Ser/Thr_Dehydratase"/>
</dbReference>
<sequence length="426" mass="47210">MSVNKSEVQVMDNLVTADDIREAAKTVQEAAIHSPLLKDEVLSRRYECNVYLKREDLQPVRSFKIRGAYNLIKNLSEEDREKGVVCASAGNHAQGVAMSCQKLGIKGKIFMPTTTPRQKISQVAFFGGMWVDVVITGDSFDESYKEARKACDEEGMTFVHPFDDKRTIAGQGTIGKEIMDDMDEPISHVFMSVGGGGLSSGVGTYIKDQSPDTKIIGVEPAGASSMKTSLHQGEVVTLESINKFVDGASVARVGDLTFKIAQKIMEDVVSVPEGKVCTTILSLYNENAIIAEPAGAMPVAALDFYREDIKGKNVVCVISGGNNDISRMQEMKERSLIYEGLKHYFIVNFPQRAGALREFMLNVLGETDDITRFEYTKKNNREKGPVLVGIELKQYDDYDGLVQRMEENGFTYTELNKDQELFNLLV</sequence>
<dbReference type="GO" id="GO:0030170">
    <property type="term" value="F:pyridoxal phosphate binding"/>
    <property type="evidence" value="ECO:0007669"/>
    <property type="project" value="InterPro"/>
</dbReference>
<evidence type="ECO:0000256" key="9">
    <source>
        <dbReference type="ARBA" id="ARBA00023239"/>
    </source>
</evidence>
<keyword evidence="9 12" id="KW-0456">Lyase</keyword>
<comment type="pathway">
    <text evidence="3 12">Amino-acid biosynthesis; L-isoleucine biosynthesis; 2-oxobutanoate from L-threonine: step 1/1.</text>
</comment>
<dbReference type="InterPro" id="IPR036052">
    <property type="entry name" value="TrpB-like_PALP_sf"/>
</dbReference>
<comment type="function">
    <text evidence="11 12">Catalyzes the anaerobic formation of alpha-ketobutyrate and ammonia from threonine in a two-step reaction. The first step involved a dehydration of threonine and a production of enamine intermediates (aminocrotonate), which tautomerizes to its imine form (iminobutyrate). Both intermediates are unstable and short-lived. The second step is the nonenzymatic hydrolysis of the enamine/imine intermediates to form 2-ketobutyrate and free ammonia. In the low water environment of the cell, the second step is accelerated by RidA.</text>
</comment>
<name>A0A1G8T6U3_9BACI</name>
<dbReference type="AlphaFoldDB" id="A0A1G8T6U3"/>
<evidence type="ECO:0000256" key="8">
    <source>
        <dbReference type="ARBA" id="ARBA00022898"/>
    </source>
</evidence>
<gene>
    <name evidence="12" type="primary">ilvA</name>
    <name evidence="14" type="ORF">SAMN04490247_1713</name>
</gene>
<dbReference type="GO" id="GO:0003941">
    <property type="term" value="F:L-serine ammonia-lyase activity"/>
    <property type="evidence" value="ECO:0007669"/>
    <property type="project" value="TreeGrafter"/>
</dbReference>
<feature type="domain" description="ACT-like" evidence="13">
    <location>
        <begin position="343"/>
        <end position="417"/>
    </location>
</feature>
<evidence type="ECO:0000313" key="15">
    <source>
        <dbReference type="Proteomes" id="UP000199225"/>
    </source>
</evidence>
<evidence type="ECO:0000313" key="14">
    <source>
        <dbReference type="EMBL" id="SDJ36695.1"/>
    </source>
</evidence>
<keyword evidence="7 12" id="KW-0412">Isoleucine biosynthesis</keyword>
<dbReference type="GO" id="GO:0006565">
    <property type="term" value="P:L-serine catabolic process"/>
    <property type="evidence" value="ECO:0007669"/>
    <property type="project" value="TreeGrafter"/>
</dbReference>
<keyword evidence="15" id="KW-1185">Reference proteome</keyword>
<dbReference type="EC" id="4.3.1.19" evidence="12"/>
<evidence type="ECO:0000256" key="12">
    <source>
        <dbReference type="RuleBase" id="RU362012"/>
    </source>
</evidence>
<dbReference type="InterPro" id="IPR038110">
    <property type="entry name" value="TD_ACT-like_sf"/>
</dbReference>
<dbReference type="InterPro" id="IPR045865">
    <property type="entry name" value="ACT-like_dom_sf"/>
</dbReference>
<evidence type="ECO:0000256" key="5">
    <source>
        <dbReference type="ARBA" id="ARBA00011881"/>
    </source>
</evidence>
<dbReference type="FunFam" id="3.40.50.1100:FF:000007">
    <property type="entry name" value="L-threonine dehydratase catabolic TdcB"/>
    <property type="match status" value="1"/>
</dbReference>
<evidence type="ECO:0000259" key="13">
    <source>
        <dbReference type="PROSITE" id="PS51672"/>
    </source>
</evidence>
<evidence type="ECO:0000256" key="11">
    <source>
        <dbReference type="ARBA" id="ARBA00025527"/>
    </source>
</evidence>
<dbReference type="EMBL" id="FNEV01000004">
    <property type="protein sequence ID" value="SDJ36695.1"/>
    <property type="molecule type" value="Genomic_DNA"/>
</dbReference>
<dbReference type="FunFam" id="3.40.50.1100:FF:000005">
    <property type="entry name" value="Threonine dehydratase catabolic"/>
    <property type="match status" value="1"/>
</dbReference>
<dbReference type="Proteomes" id="UP000199225">
    <property type="component" value="Unassembled WGS sequence"/>
</dbReference>
<evidence type="ECO:0000256" key="3">
    <source>
        <dbReference type="ARBA" id="ARBA00004810"/>
    </source>
</evidence>
<dbReference type="PROSITE" id="PS00165">
    <property type="entry name" value="DEHYDRATASE_SER_THR"/>
    <property type="match status" value="1"/>
</dbReference>
<dbReference type="CDD" id="cd01562">
    <property type="entry name" value="Thr-dehyd"/>
    <property type="match status" value="1"/>
</dbReference>
<dbReference type="InterPro" id="IPR001721">
    <property type="entry name" value="TD_ACT-like"/>
</dbReference>
<evidence type="ECO:0000256" key="2">
    <source>
        <dbReference type="ARBA" id="ARBA00001933"/>
    </source>
</evidence>
<evidence type="ECO:0000256" key="7">
    <source>
        <dbReference type="ARBA" id="ARBA00022624"/>
    </source>
</evidence>
<dbReference type="GO" id="GO:0006567">
    <property type="term" value="P:L-threonine catabolic process"/>
    <property type="evidence" value="ECO:0007669"/>
    <property type="project" value="TreeGrafter"/>
</dbReference>
<dbReference type="NCBIfam" id="NF006390">
    <property type="entry name" value="PRK08639.1"/>
    <property type="match status" value="1"/>
</dbReference>
<dbReference type="RefSeq" id="WP_176757477.1">
    <property type="nucleotide sequence ID" value="NZ_FNEV01000004.1"/>
</dbReference>
<comment type="similarity">
    <text evidence="4 12">Belongs to the serine/threonine dehydratase family.</text>
</comment>
<dbReference type="UniPathway" id="UPA00047">
    <property type="reaction ID" value="UER00054"/>
</dbReference>
<dbReference type="SUPFAM" id="SSF53686">
    <property type="entry name" value="Tryptophan synthase beta subunit-like PLP-dependent enzymes"/>
    <property type="match status" value="1"/>
</dbReference>
<evidence type="ECO:0000256" key="10">
    <source>
        <dbReference type="ARBA" id="ARBA00023304"/>
    </source>
</evidence>
<organism evidence="14 15">
    <name type="scientific">Salimicrobium halophilum</name>
    <dbReference type="NCBI Taxonomy" id="86666"/>
    <lineage>
        <taxon>Bacteria</taxon>
        <taxon>Bacillati</taxon>
        <taxon>Bacillota</taxon>
        <taxon>Bacilli</taxon>
        <taxon>Bacillales</taxon>
        <taxon>Bacillaceae</taxon>
        <taxon>Salimicrobium</taxon>
    </lineage>
</organism>
<dbReference type="InterPro" id="IPR001926">
    <property type="entry name" value="TrpB-like_PALP"/>
</dbReference>
<dbReference type="CDD" id="cd04907">
    <property type="entry name" value="ACT_ThrD-I_2"/>
    <property type="match status" value="1"/>
</dbReference>
<evidence type="ECO:0000256" key="6">
    <source>
        <dbReference type="ARBA" id="ARBA00022605"/>
    </source>
</evidence>
<dbReference type="PROSITE" id="PS51672">
    <property type="entry name" value="ACT_LIKE"/>
    <property type="match status" value="1"/>
</dbReference>
<reference evidence="15" key="1">
    <citation type="submission" date="2016-10" db="EMBL/GenBank/DDBJ databases">
        <authorList>
            <person name="Varghese N."/>
            <person name="Submissions S."/>
        </authorList>
    </citation>
    <scope>NUCLEOTIDE SEQUENCE [LARGE SCALE GENOMIC DNA]</scope>
    <source>
        <strain evidence="15">DSM 4771</strain>
    </source>
</reference>
<dbReference type="PANTHER" id="PTHR48078:SF11">
    <property type="entry name" value="THREONINE DEHYDRATASE, MITOCHONDRIAL"/>
    <property type="match status" value="1"/>
</dbReference>
<comment type="subunit">
    <text evidence="5 12">Homotetramer.</text>
</comment>
<comment type="cofactor">
    <cofactor evidence="2 12">
        <name>pyridoxal 5'-phosphate</name>
        <dbReference type="ChEBI" id="CHEBI:597326"/>
    </cofactor>
</comment>
<dbReference type="Pfam" id="PF00585">
    <property type="entry name" value="Thr_dehydrat_C"/>
    <property type="match status" value="1"/>
</dbReference>
<protein>
    <recommendedName>
        <fullName evidence="12">L-threonine dehydratase</fullName>
        <ecNumber evidence="12">4.3.1.19</ecNumber>
    </recommendedName>
    <alternativeName>
        <fullName evidence="12">Threonine deaminase</fullName>
    </alternativeName>
</protein>
<dbReference type="Gene3D" id="3.40.1020.10">
    <property type="entry name" value="Biosynthetic Threonine Deaminase, Domain 3"/>
    <property type="match status" value="1"/>
</dbReference>
<keyword evidence="6 12" id="KW-0028">Amino-acid biosynthesis</keyword>
<keyword evidence="8 12" id="KW-0663">Pyridoxal phosphate</keyword>
<dbReference type="Gene3D" id="3.40.50.1100">
    <property type="match status" value="2"/>
</dbReference>
<evidence type="ECO:0000256" key="1">
    <source>
        <dbReference type="ARBA" id="ARBA00001274"/>
    </source>
</evidence>
<dbReference type="InterPro" id="IPR000634">
    <property type="entry name" value="Ser/Thr_deHydtase_PyrdxlP-BS"/>
</dbReference>
<dbReference type="NCBIfam" id="TIGR02079">
    <property type="entry name" value="THD1"/>
    <property type="match status" value="1"/>
</dbReference>
<dbReference type="PANTHER" id="PTHR48078">
    <property type="entry name" value="THREONINE DEHYDRATASE, MITOCHONDRIAL-RELATED"/>
    <property type="match status" value="1"/>
</dbReference>